<dbReference type="GO" id="GO:0016788">
    <property type="term" value="F:hydrolase activity, acting on ester bonds"/>
    <property type="evidence" value="ECO:0007669"/>
    <property type="project" value="InterPro"/>
</dbReference>
<proteinExistence type="inferred from homology"/>
<dbReference type="EMBL" id="GISG01113117">
    <property type="protein sequence ID" value="MBA4639304.1"/>
    <property type="molecule type" value="Transcribed_RNA"/>
</dbReference>
<organism evidence="3">
    <name type="scientific">Opuntia streptacantha</name>
    <name type="common">Prickly pear cactus</name>
    <name type="synonym">Opuntia cardona</name>
    <dbReference type="NCBI Taxonomy" id="393608"/>
    <lineage>
        <taxon>Eukaryota</taxon>
        <taxon>Viridiplantae</taxon>
        <taxon>Streptophyta</taxon>
        <taxon>Embryophyta</taxon>
        <taxon>Tracheophyta</taxon>
        <taxon>Spermatophyta</taxon>
        <taxon>Magnoliopsida</taxon>
        <taxon>eudicotyledons</taxon>
        <taxon>Gunneridae</taxon>
        <taxon>Pentapetalae</taxon>
        <taxon>Caryophyllales</taxon>
        <taxon>Cactineae</taxon>
        <taxon>Cactaceae</taxon>
        <taxon>Opuntioideae</taxon>
        <taxon>Opuntia</taxon>
    </lineage>
</organism>
<keyword evidence="2" id="KW-0732">Signal</keyword>
<protein>
    <recommendedName>
        <fullName evidence="4">Triacylglycerol lipase</fullName>
    </recommendedName>
</protein>
<reference evidence="3" key="2">
    <citation type="submission" date="2020-07" db="EMBL/GenBank/DDBJ databases">
        <authorList>
            <person name="Vera ALvarez R."/>
            <person name="Arias-Moreno D.M."/>
            <person name="Jimenez-Jacinto V."/>
            <person name="Jimenez-Bremont J.F."/>
            <person name="Swaminathan K."/>
            <person name="Moose S.P."/>
            <person name="Guerrero-Gonzalez M.L."/>
            <person name="Marino-Ramirez L."/>
            <person name="Landsman D."/>
            <person name="Rodriguez-Kessler M."/>
            <person name="Delgado-Sanchez P."/>
        </authorList>
    </citation>
    <scope>NUCLEOTIDE SEQUENCE</scope>
    <source>
        <tissue evidence="3">Cladode</tissue>
    </source>
</reference>
<feature type="signal peptide" evidence="2">
    <location>
        <begin position="1"/>
        <end position="32"/>
    </location>
</feature>
<dbReference type="PANTHER" id="PTHR45642:SF150">
    <property type="entry name" value="GDSL ESTERASE_LIPASE EXL3"/>
    <property type="match status" value="1"/>
</dbReference>
<sequence>MHNSSSSSSSPPRISLLCLFFCLLLVVTTTGAIPLPPNVTVTAVLGFGDSIIDPGNNNGIKTIIKCNHPPYGKDFMGGIPTGRFCNGRIPTDLVAEEVSIKKYVPAYLDPTVGPQDLLTGVSFASGASGYDPLTSQVASVIPMSQQLDYFKEYIQKVRVLVGEERATYILKNAVCLIVAGSDDIANTYFDTPFRKNYDPESYTNLMLHSATAFVQV</sequence>
<dbReference type="PANTHER" id="PTHR45642">
    <property type="entry name" value="GDSL ESTERASE/LIPASE EXL3"/>
    <property type="match status" value="1"/>
</dbReference>
<evidence type="ECO:0008006" key="4">
    <source>
        <dbReference type="Google" id="ProtNLM"/>
    </source>
</evidence>
<reference evidence="3" key="1">
    <citation type="journal article" date="2013" name="J. Plant Res.">
        <title>Effect of fungi and light on seed germination of three Opuntia species from semiarid lands of central Mexico.</title>
        <authorList>
            <person name="Delgado-Sanchez P."/>
            <person name="Jimenez-Bremont J.F."/>
            <person name="Guerrero-Gonzalez Mde L."/>
            <person name="Flores J."/>
        </authorList>
    </citation>
    <scope>NUCLEOTIDE SEQUENCE</scope>
    <source>
        <tissue evidence="3">Cladode</tissue>
    </source>
</reference>
<dbReference type="InterPro" id="IPR050592">
    <property type="entry name" value="GDSL_lipolytic_enzyme"/>
</dbReference>
<dbReference type="AlphaFoldDB" id="A0A7C9DHZ9"/>
<dbReference type="EMBL" id="GISG01113118">
    <property type="protein sequence ID" value="MBA4639305.1"/>
    <property type="molecule type" value="Transcribed_RNA"/>
</dbReference>
<dbReference type="InterPro" id="IPR036514">
    <property type="entry name" value="SGNH_hydro_sf"/>
</dbReference>
<dbReference type="Gene3D" id="3.40.50.1110">
    <property type="entry name" value="SGNH hydrolase"/>
    <property type="match status" value="1"/>
</dbReference>
<accession>A0A7C9DHZ9</accession>
<dbReference type="Pfam" id="PF00657">
    <property type="entry name" value="Lipase_GDSL"/>
    <property type="match status" value="1"/>
</dbReference>
<dbReference type="InterPro" id="IPR001087">
    <property type="entry name" value="GDSL"/>
</dbReference>
<evidence type="ECO:0000256" key="1">
    <source>
        <dbReference type="ARBA" id="ARBA00008668"/>
    </source>
</evidence>
<evidence type="ECO:0000256" key="2">
    <source>
        <dbReference type="SAM" id="SignalP"/>
    </source>
</evidence>
<feature type="chain" id="PRO_5036201212" description="Triacylglycerol lipase" evidence="2">
    <location>
        <begin position="33"/>
        <end position="216"/>
    </location>
</feature>
<comment type="similarity">
    <text evidence="1">Belongs to the 'GDSL' lipolytic enzyme family.</text>
</comment>
<name>A0A7C9DHZ9_OPUST</name>
<evidence type="ECO:0000313" key="3">
    <source>
        <dbReference type="EMBL" id="MBA4639304.1"/>
    </source>
</evidence>